<evidence type="ECO:0000313" key="1">
    <source>
        <dbReference type="EMBL" id="CFE39694.1"/>
    </source>
</evidence>
<accession>A0A654T9D8</accession>
<evidence type="ECO:0000313" key="2">
    <source>
        <dbReference type="Proteomes" id="UP000048289"/>
    </source>
</evidence>
<name>A0A654T9D8_MYCTX</name>
<proteinExistence type="predicted"/>
<protein>
    <submittedName>
        <fullName evidence="1">Conserved protein of uncharacterized function, PIN domain protein family protein</fullName>
    </submittedName>
</protein>
<gene>
    <name evidence="1" type="ORF">ERS007681_02080</name>
</gene>
<dbReference type="Proteomes" id="UP000048289">
    <property type="component" value="Unassembled WGS sequence"/>
</dbReference>
<dbReference type="EMBL" id="CFOE01000250">
    <property type="protein sequence ID" value="CFE39694.1"/>
    <property type="molecule type" value="Genomic_DNA"/>
</dbReference>
<dbReference type="AlphaFoldDB" id="A0A654T9D8"/>
<sequence length="39" mass="4333">MLIDANLLLYAVDERAARHRAAVGWLSEQLNGSRRVGLP</sequence>
<reference evidence="1 2" key="1">
    <citation type="submission" date="2015-03" db="EMBL/GenBank/DDBJ databases">
        <authorList>
            <consortium name="Pathogen Informatics"/>
        </authorList>
    </citation>
    <scope>NUCLEOTIDE SEQUENCE [LARGE SCALE GENOMIC DNA]</scope>
    <source>
        <strain evidence="1 2">G09901357</strain>
    </source>
</reference>
<organism evidence="1 2">
    <name type="scientific">Mycobacterium tuberculosis</name>
    <dbReference type="NCBI Taxonomy" id="1773"/>
    <lineage>
        <taxon>Bacteria</taxon>
        <taxon>Bacillati</taxon>
        <taxon>Actinomycetota</taxon>
        <taxon>Actinomycetes</taxon>
        <taxon>Mycobacteriales</taxon>
        <taxon>Mycobacteriaceae</taxon>
        <taxon>Mycobacterium</taxon>
        <taxon>Mycobacterium tuberculosis complex</taxon>
    </lineage>
</organism>